<comment type="caution">
    <text evidence="2">The sequence shown here is derived from an EMBL/GenBank/DDBJ whole genome shotgun (WGS) entry which is preliminary data.</text>
</comment>
<sequence length="67" mass="7368">MEEPAGGSDPTMNDRICSRISGGGSSHPELGREWKRFGSSHLCECTYSSISLILLEESSSYRGWVET</sequence>
<dbReference type="AlphaFoldDB" id="A0AAV5W8R7"/>
<accession>A0AAV5W8R7</accession>
<name>A0AAV5W8R7_9BILA</name>
<gene>
    <name evidence="2" type="ORF">PFISCL1PPCAC_18072</name>
</gene>
<protein>
    <submittedName>
        <fullName evidence="2">Uncharacterized protein</fullName>
    </submittedName>
</protein>
<feature type="region of interest" description="Disordered" evidence="1">
    <location>
        <begin position="1"/>
        <end position="29"/>
    </location>
</feature>
<dbReference type="Proteomes" id="UP001432322">
    <property type="component" value="Unassembled WGS sequence"/>
</dbReference>
<evidence type="ECO:0000313" key="2">
    <source>
        <dbReference type="EMBL" id="GMT26775.1"/>
    </source>
</evidence>
<keyword evidence="3" id="KW-1185">Reference proteome</keyword>
<organism evidence="2 3">
    <name type="scientific">Pristionchus fissidentatus</name>
    <dbReference type="NCBI Taxonomy" id="1538716"/>
    <lineage>
        <taxon>Eukaryota</taxon>
        <taxon>Metazoa</taxon>
        <taxon>Ecdysozoa</taxon>
        <taxon>Nematoda</taxon>
        <taxon>Chromadorea</taxon>
        <taxon>Rhabditida</taxon>
        <taxon>Rhabditina</taxon>
        <taxon>Diplogasteromorpha</taxon>
        <taxon>Diplogasteroidea</taxon>
        <taxon>Neodiplogasteridae</taxon>
        <taxon>Pristionchus</taxon>
    </lineage>
</organism>
<dbReference type="EMBL" id="BTSY01000005">
    <property type="protein sequence ID" value="GMT26775.1"/>
    <property type="molecule type" value="Genomic_DNA"/>
</dbReference>
<feature type="non-terminal residue" evidence="2">
    <location>
        <position position="67"/>
    </location>
</feature>
<proteinExistence type="predicted"/>
<evidence type="ECO:0000256" key="1">
    <source>
        <dbReference type="SAM" id="MobiDB-lite"/>
    </source>
</evidence>
<evidence type="ECO:0000313" key="3">
    <source>
        <dbReference type="Proteomes" id="UP001432322"/>
    </source>
</evidence>
<reference evidence="2" key="1">
    <citation type="submission" date="2023-10" db="EMBL/GenBank/DDBJ databases">
        <title>Genome assembly of Pristionchus species.</title>
        <authorList>
            <person name="Yoshida K."/>
            <person name="Sommer R.J."/>
        </authorList>
    </citation>
    <scope>NUCLEOTIDE SEQUENCE</scope>
    <source>
        <strain evidence="2">RS5133</strain>
    </source>
</reference>